<feature type="signal peptide" evidence="14">
    <location>
        <begin position="1"/>
        <end position="26"/>
    </location>
</feature>
<gene>
    <name evidence="16" type="ORF">AXI58_16440</name>
</gene>
<dbReference type="EMBL" id="LSBA01000016">
    <property type="protein sequence ID" value="KXZ18951.1"/>
    <property type="molecule type" value="Genomic_DNA"/>
</dbReference>
<evidence type="ECO:0000256" key="2">
    <source>
        <dbReference type="ARBA" id="ARBA00001947"/>
    </source>
</evidence>
<evidence type="ECO:0000256" key="13">
    <source>
        <dbReference type="RuleBase" id="RU361140"/>
    </source>
</evidence>
<evidence type="ECO:0000256" key="12">
    <source>
        <dbReference type="ARBA" id="ARBA00023251"/>
    </source>
</evidence>
<dbReference type="GO" id="GO:0008800">
    <property type="term" value="F:beta-lactamase activity"/>
    <property type="evidence" value="ECO:0007669"/>
    <property type="project" value="UniProtKB-UniRule"/>
</dbReference>
<keyword evidence="11 13" id="KW-0862">Zinc</keyword>
<evidence type="ECO:0000259" key="15">
    <source>
        <dbReference type="SMART" id="SM00849"/>
    </source>
</evidence>
<evidence type="ECO:0000256" key="10">
    <source>
        <dbReference type="ARBA" id="ARBA00022801"/>
    </source>
</evidence>
<dbReference type="GO" id="GO:0017001">
    <property type="term" value="P:antibiotic catabolic process"/>
    <property type="evidence" value="ECO:0007669"/>
    <property type="project" value="InterPro"/>
</dbReference>
<feature type="domain" description="Metallo-beta-lactamase" evidence="15">
    <location>
        <begin position="58"/>
        <end position="229"/>
    </location>
</feature>
<evidence type="ECO:0000256" key="7">
    <source>
        <dbReference type="ARBA" id="ARBA00022723"/>
    </source>
</evidence>
<keyword evidence="12 13" id="KW-0046">Antibiotic resistance</keyword>
<comment type="cofactor">
    <cofactor evidence="2 13">
        <name>Zn(2+)</name>
        <dbReference type="ChEBI" id="CHEBI:29105"/>
    </cofactor>
</comment>
<dbReference type="STRING" id="1793963.AXI58_16440"/>
<evidence type="ECO:0000256" key="14">
    <source>
        <dbReference type="SAM" id="SignalP"/>
    </source>
</evidence>
<name>A0A150F789_9BACI</name>
<evidence type="ECO:0000256" key="6">
    <source>
        <dbReference type="ARBA" id="ARBA00012865"/>
    </source>
</evidence>
<keyword evidence="9" id="KW-0574">Periplasm</keyword>
<organism evidence="16 17">
    <name type="scientific">Bacillus nakamurai</name>
    <dbReference type="NCBI Taxonomy" id="1793963"/>
    <lineage>
        <taxon>Bacteria</taxon>
        <taxon>Bacillati</taxon>
        <taxon>Bacillota</taxon>
        <taxon>Bacilli</taxon>
        <taxon>Bacillales</taxon>
        <taxon>Bacillaceae</taxon>
        <taxon>Bacillus</taxon>
    </lineage>
</organism>
<dbReference type="PROSITE" id="PS00744">
    <property type="entry name" value="BETA_LACTAMASE_B_2"/>
    <property type="match status" value="1"/>
</dbReference>
<keyword evidence="8 14" id="KW-0732">Signal</keyword>
<comment type="subcellular location">
    <subcellularLocation>
        <location evidence="3">Periplasm</location>
    </subcellularLocation>
</comment>
<evidence type="ECO:0000256" key="1">
    <source>
        <dbReference type="ARBA" id="ARBA00001526"/>
    </source>
</evidence>
<dbReference type="NCBIfam" id="NF012229">
    <property type="entry name" value="bla_class_B_core"/>
    <property type="match status" value="1"/>
</dbReference>
<feature type="chain" id="PRO_5007561387" description="Beta-lactamase" evidence="14">
    <location>
        <begin position="27"/>
        <end position="249"/>
    </location>
</feature>
<dbReference type="AlphaFoldDB" id="A0A150F789"/>
<evidence type="ECO:0000256" key="3">
    <source>
        <dbReference type="ARBA" id="ARBA00004418"/>
    </source>
</evidence>
<evidence type="ECO:0000313" key="17">
    <source>
        <dbReference type="Proteomes" id="UP000075430"/>
    </source>
</evidence>
<dbReference type="GO" id="GO:0046677">
    <property type="term" value="P:response to antibiotic"/>
    <property type="evidence" value="ECO:0007669"/>
    <property type="project" value="UniProtKB-UniRule"/>
</dbReference>
<accession>A0A150F789</accession>
<dbReference type="OrthoDB" id="9769598at2"/>
<dbReference type="GO" id="GO:0008270">
    <property type="term" value="F:zinc ion binding"/>
    <property type="evidence" value="ECO:0007669"/>
    <property type="project" value="InterPro"/>
</dbReference>
<evidence type="ECO:0000256" key="9">
    <source>
        <dbReference type="ARBA" id="ARBA00022764"/>
    </source>
</evidence>
<dbReference type="PANTHER" id="PTHR42951">
    <property type="entry name" value="METALLO-BETA-LACTAMASE DOMAIN-CONTAINING"/>
    <property type="match status" value="1"/>
</dbReference>
<dbReference type="InterPro" id="IPR050855">
    <property type="entry name" value="NDM-1-like"/>
</dbReference>
<dbReference type="InterPro" id="IPR001018">
    <property type="entry name" value="Beta-lactamase_class-B_CS"/>
</dbReference>
<evidence type="ECO:0000256" key="5">
    <source>
        <dbReference type="ARBA" id="ARBA00011245"/>
    </source>
</evidence>
<dbReference type="Pfam" id="PF00753">
    <property type="entry name" value="Lactamase_B"/>
    <property type="match status" value="1"/>
</dbReference>
<evidence type="ECO:0000256" key="8">
    <source>
        <dbReference type="ARBA" id="ARBA00022729"/>
    </source>
</evidence>
<evidence type="ECO:0000313" key="16">
    <source>
        <dbReference type="EMBL" id="KXZ18951.1"/>
    </source>
</evidence>
<dbReference type="SUPFAM" id="SSF56281">
    <property type="entry name" value="Metallo-hydrolase/oxidoreductase"/>
    <property type="match status" value="1"/>
</dbReference>
<keyword evidence="7 13" id="KW-0479">Metal-binding</keyword>
<dbReference type="InterPro" id="IPR058199">
    <property type="entry name" value="BlaB//VIM/IMP-1"/>
</dbReference>
<keyword evidence="10 13" id="KW-0378">Hydrolase</keyword>
<protein>
    <recommendedName>
        <fullName evidence="6 13">Beta-lactamase</fullName>
        <ecNumber evidence="6 13">3.5.2.6</ecNumber>
    </recommendedName>
</protein>
<comment type="similarity">
    <text evidence="4 13">Belongs to the metallo-beta-lactamase superfamily. Class-B beta-lactamase family.</text>
</comment>
<dbReference type="EC" id="3.5.2.6" evidence="6 13"/>
<comment type="caution">
    <text evidence="16">The sequence shown here is derived from an EMBL/GenBank/DDBJ whole genome shotgun (WGS) entry which is preliminary data.</text>
</comment>
<dbReference type="SMART" id="SM00849">
    <property type="entry name" value="Lactamase_B"/>
    <property type="match status" value="1"/>
</dbReference>
<reference evidence="17" key="1">
    <citation type="submission" date="2016-02" db="EMBL/GenBank/DDBJ databases">
        <authorList>
            <person name="Dunlap C."/>
        </authorList>
    </citation>
    <scope>NUCLEOTIDE SEQUENCE [LARGE SCALE GENOMIC DNA]</scope>
    <source>
        <strain evidence="17">NRRL B-41092</strain>
    </source>
</reference>
<dbReference type="Gene3D" id="3.60.15.10">
    <property type="entry name" value="Ribonuclease Z/Hydroxyacylglutathione hydrolase-like"/>
    <property type="match status" value="1"/>
</dbReference>
<comment type="catalytic activity">
    <reaction evidence="1 13">
        <text>a beta-lactam + H2O = a substituted beta-amino acid</text>
        <dbReference type="Rhea" id="RHEA:20401"/>
        <dbReference type="ChEBI" id="CHEBI:15377"/>
        <dbReference type="ChEBI" id="CHEBI:35627"/>
        <dbReference type="ChEBI" id="CHEBI:140347"/>
        <dbReference type="EC" id="3.5.2.6"/>
    </reaction>
</comment>
<sequence length="249" mass="27616">MKRSRCLLVGLLVLSFFTVGARPAQAAENPVKDVTLTRLAPHVWMHTSTGIVDGSPVPANGVVLESSKGLVLIDTPWNDSLTDHLLQQLKQQFPDKQVTDAIVTHAHDDRIGGLNTLYKNGVKVHSTKLTADLAEQRGFDRPLGDLKKAAKMRFGDIDVETYYPGKGHTKDNIIVWLPEDKLLFGGCLIKALETQEIVPTPDFYPDHWPHAVENVIKRYNDINIVVPGHGNPGDDRLLTHTLSLLENQK</sequence>
<dbReference type="NCBIfam" id="NF033088">
    <property type="entry name" value="bla_subclass_B1"/>
    <property type="match status" value="1"/>
</dbReference>
<dbReference type="InterPro" id="IPR036866">
    <property type="entry name" value="RibonucZ/Hydroxyglut_hydro"/>
</dbReference>
<evidence type="ECO:0000256" key="4">
    <source>
        <dbReference type="ARBA" id="ARBA00005250"/>
    </source>
</evidence>
<dbReference type="PROSITE" id="PS00743">
    <property type="entry name" value="BETA_LACTAMASE_B_1"/>
    <property type="match status" value="1"/>
</dbReference>
<dbReference type="GO" id="GO:0042597">
    <property type="term" value="C:periplasmic space"/>
    <property type="evidence" value="ECO:0007669"/>
    <property type="project" value="UniProtKB-SubCell"/>
</dbReference>
<dbReference type="Proteomes" id="UP000075430">
    <property type="component" value="Unassembled WGS sequence"/>
</dbReference>
<dbReference type="PANTHER" id="PTHR42951:SF4">
    <property type="entry name" value="ACYL-COENZYME A THIOESTERASE MBLAC2"/>
    <property type="match status" value="1"/>
</dbReference>
<keyword evidence="17" id="KW-1185">Reference proteome</keyword>
<evidence type="ECO:0000256" key="11">
    <source>
        <dbReference type="ARBA" id="ARBA00022833"/>
    </source>
</evidence>
<comment type="subunit">
    <text evidence="5">Monomer.</text>
</comment>
<proteinExistence type="inferred from homology"/>
<dbReference type="InterPro" id="IPR001279">
    <property type="entry name" value="Metallo-B-lactamas"/>
</dbReference>